<accession>A0ABU3D333</accession>
<dbReference type="EMBL" id="JAVRHK010000003">
    <property type="protein sequence ID" value="MDT0675946.1"/>
    <property type="molecule type" value="Genomic_DNA"/>
</dbReference>
<comment type="caution">
    <text evidence="1">The sequence shown here is derived from an EMBL/GenBank/DDBJ whole genome shotgun (WGS) entry which is preliminary data.</text>
</comment>
<gene>
    <name evidence="1" type="ORF">RM539_05045</name>
</gene>
<reference evidence="1 2" key="1">
    <citation type="submission" date="2023-09" db="EMBL/GenBank/DDBJ databases">
        <authorList>
            <person name="Rey-Velasco X."/>
        </authorList>
    </citation>
    <scope>NUCLEOTIDE SEQUENCE [LARGE SCALE GENOMIC DNA]</scope>
    <source>
        <strain evidence="1 2">F117</strain>
    </source>
</reference>
<dbReference type="Proteomes" id="UP001262582">
    <property type="component" value="Unassembled WGS sequence"/>
</dbReference>
<organism evidence="1 2">
    <name type="scientific">Autumnicola musiva</name>
    <dbReference type="NCBI Taxonomy" id="3075589"/>
    <lineage>
        <taxon>Bacteria</taxon>
        <taxon>Pseudomonadati</taxon>
        <taxon>Bacteroidota</taxon>
        <taxon>Flavobacteriia</taxon>
        <taxon>Flavobacteriales</taxon>
        <taxon>Flavobacteriaceae</taxon>
        <taxon>Autumnicola</taxon>
    </lineage>
</organism>
<name>A0ABU3D333_9FLAO</name>
<dbReference type="RefSeq" id="WP_311502343.1">
    <property type="nucleotide sequence ID" value="NZ_JAVRHK010000003.1"/>
</dbReference>
<evidence type="ECO:0000313" key="2">
    <source>
        <dbReference type="Proteomes" id="UP001262582"/>
    </source>
</evidence>
<evidence type="ECO:0000313" key="1">
    <source>
        <dbReference type="EMBL" id="MDT0675946.1"/>
    </source>
</evidence>
<keyword evidence="2" id="KW-1185">Reference proteome</keyword>
<proteinExistence type="predicted"/>
<protein>
    <submittedName>
        <fullName evidence="1">Uncharacterized protein</fullName>
    </submittedName>
</protein>
<sequence length="112" mass="12630">MKKLLLVILIIVGGLYFLGSLSEGENVINDEDTYNSSWYEPSLSETGKIGMILAANGIRNCGEFQIKETHPDEYVLACTADGSNWTYYVVYIGNEKVYRANEKMEKKLTPPR</sequence>